<dbReference type="CDD" id="cd03421">
    <property type="entry name" value="SirA_like_N"/>
    <property type="match status" value="1"/>
</dbReference>
<evidence type="ECO:0000313" key="1">
    <source>
        <dbReference type="EMBL" id="QNP37031.1"/>
    </source>
</evidence>
<protein>
    <submittedName>
        <fullName evidence="1">Sulfurtransferase-like selenium metabolism protein YedF</fullName>
    </submittedName>
</protein>
<dbReference type="SUPFAM" id="SSF64307">
    <property type="entry name" value="SirA-like"/>
    <property type="match status" value="1"/>
</dbReference>
<proteinExistence type="predicted"/>
<dbReference type="NCBIfam" id="TIGR03527">
    <property type="entry name" value="selenium_YedF"/>
    <property type="match status" value="1"/>
</dbReference>
<dbReference type="InterPro" id="IPR036868">
    <property type="entry name" value="TusA-like_sf"/>
</dbReference>
<name>A0A1G1SFT1_ENTFL</name>
<dbReference type="eggNOG" id="COG0425">
    <property type="taxonomic scope" value="Bacteria"/>
</dbReference>
<gene>
    <name evidence="1" type="primary">yedF</name>
    <name evidence="1" type="ORF">H9Q64_11220</name>
</gene>
<dbReference type="Proteomes" id="UP000516122">
    <property type="component" value="Chromosome"/>
</dbReference>
<dbReference type="InterPro" id="IPR003787">
    <property type="entry name" value="Sulphur_relay_DsrE/F-like"/>
</dbReference>
<reference evidence="1 2" key="1">
    <citation type="submission" date="2020-08" db="EMBL/GenBank/DDBJ databases">
        <title>Enterococcus faecalis SF28073 genome assembly.</title>
        <authorList>
            <person name="Duerkop B.A."/>
            <person name="Johnson C.N."/>
        </authorList>
    </citation>
    <scope>NUCLEOTIDE SEQUENCE [LARGE SCALE GENOMIC DNA]</scope>
    <source>
        <strain evidence="1 2">SF28073</strain>
    </source>
</reference>
<dbReference type="Pfam" id="PF02635">
    <property type="entry name" value="DsrE"/>
    <property type="match status" value="1"/>
</dbReference>
<organism evidence="1 2">
    <name type="scientific">Enterococcus faecalis</name>
    <name type="common">Streptococcus faecalis</name>
    <dbReference type="NCBI Taxonomy" id="1351"/>
    <lineage>
        <taxon>Bacteria</taxon>
        <taxon>Bacillati</taxon>
        <taxon>Bacillota</taxon>
        <taxon>Bacilli</taxon>
        <taxon>Lactobacillales</taxon>
        <taxon>Enterococcaceae</taxon>
        <taxon>Enterococcus</taxon>
    </lineage>
</organism>
<dbReference type="EMBL" id="CP060804">
    <property type="protein sequence ID" value="QNP37031.1"/>
    <property type="molecule type" value="Genomic_DNA"/>
</dbReference>
<dbReference type="Pfam" id="PF01206">
    <property type="entry name" value="TusA"/>
    <property type="match status" value="1"/>
</dbReference>
<dbReference type="Gene3D" id="3.30.110.40">
    <property type="entry name" value="TusA-like domain"/>
    <property type="match status" value="1"/>
</dbReference>
<dbReference type="AlphaFoldDB" id="A0A1G1SFT1"/>
<dbReference type="InterPro" id="IPR019870">
    <property type="entry name" value="Se_metab_YedF"/>
</dbReference>
<dbReference type="InterPro" id="IPR027396">
    <property type="entry name" value="DsrEFH-like"/>
</dbReference>
<dbReference type="Gene3D" id="3.40.1260.10">
    <property type="entry name" value="DsrEFH-like"/>
    <property type="match status" value="1"/>
</dbReference>
<accession>A0A1G1SFT1</accession>
<sequence>MKLVDALGKPCPIPVIETKKALAELGLAGGTIEVLVDNEVAIENLKKLAAKKQATLTAKQIEATVFSVKITVPEEATQQTSQSATDLVITIGSDQLGTGDEQLGRLLMKSYLQSLSEAETVPTQLLFFNRGAFLTNQAANTLADLQQLAEKGTTIQTCGACLDFYHLTDTLAIGSITNMYEIVETMNQAAKVITL</sequence>
<dbReference type="SUPFAM" id="SSF75169">
    <property type="entry name" value="DsrEFH-like"/>
    <property type="match status" value="1"/>
</dbReference>
<dbReference type="InterPro" id="IPR001455">
    <property type="entry name" value="TusA-like"/>
</dbReference>
<dbReference type="GO" id="GO:0016740">
    <property type="term" value="F:transferase activity"/>
    <property type="evidence" value="ECO:0007669"/>
    <property type="project" value="UniProtKB-KW"/>
</dbReference>
<dbReference type="RefSeq" id="WP_002382672.1">
    <property type="nucleotide sequence ID" value="NZ_CABGWV010000001.1"/>
</dbReference>
<keyword evidence="1" id="KW-0808">Transferase</keyword>
<evidence type="ECO:0000313" key="2">
    <source>
        <dbReference type="Proteomes" id="UP000516122"/>
    </source>
</evidence>